<dbReference type="PANTHER" id="PTHR35791">
    <property type="entry name" value="UPF0754 MEMBRANE PROTEIN YHEB"/>
    <property type="match status" value="1"/>
</dbReference>
<keyword evidence="2" id="KW-0472">Membrane</keyword>
<dbReference type="PANTHER" id="PTHR35791:SF1">
    <property type="entry name" value="UPF0754 MEMBRANE PROTEIN YHEB"/>
    <property type="match status" value="1"/>
</dbReference>
<keyword evidence="2" id="KW-1133">Transmembrane helix</keyword>
<name>A0ABD3MLG6_9STRA</name>
<evidence type="ECO:0000313" key="4">
    <source>
        <dbReference type="EMBL" id="KAL3763694.1"/>
    </source>
</evidence>
<feature type="transmembrane region" description="Helical" evidence="2">
    <location>
        <begin position="328"/>
        <end position="350"/>
    </location>
</feature>
<keyword evidence="2" id="KW-0812">Transmembrane</keyword>
<feature type="transmembrane region" description="Helical" evidence="2">
    <location>
        <begin position="122"/>
        <end position="146"/>
    </location>
</feature>
<feature type="chain" id="PRO_5044750815" evidence="3">
    <location>
        <begin position="21"/>
        <end position="591"/>
    </location>
</feature>
<evidence type="ECO:0000256" key="2">
    <source>
        <dbReference type="SAM" id="Phobius"/>
    </source>
</evidence>
<keyword evidence="3" id="KW-0732">Signal</keyword>
<feature type="region of interest" description="Disordered" evidence="1">
    <location>
        <begin position="27"/>
        <end position="79"/>
    </location>
</feature>
<evidence type="ECO:0000256" key="1">
    <source>
        <dbReference type="SAM" id="MobiDB-lite"/>
    </source>
</evidence>
<dbReference type="AlphaFoldDB" id="A0ABD3MLG6"/>
<proteinExistence type="predicted"/>
<sequence>MGRLSSSLAIVVVMSAHADAFSLLRHPAPMTSPRRRPLDDLDRSRRSSSMHRPRHREGGVDDRAPPPSAYHRRAAATPSTVRHASTAGMIVVPVVAGTSSMARRIIMHGVTTFVSNWKSYSLIPLVAGFVGWFTNYLAVQMIFYPIRWRGLPIYRVEGEPLGLIGWQGIIPAKTLKMSEAMVNTTINELLTMEEIIQRLDPDAVADILQPTTGQIVQPFIDVFLADKPRAIVDFASNYTSDTEGWIQRRVAHKFLRDLTVDVQKNIGSICNLRNCVVNMMMADRSLLGKLFQISGKDELIFLVDSGLWFGFFLGMIQLAVMLYWNNPWINSVGGLVVGLATNWLALKWIFEPVNPLKLGPVTLQGLFLRRQNEVSADFSKFFANEVLTSRQLFKSMLTDPSTLPEWEKLIARRFSSFAKEVTLGALDLEEQPRKLNAAAARLCVNLYDYLANLHDYVDGALEIERTLRARMMAMTSVQFERVLHPIFEEDELTLILSGGGLGFLAGLVQQLLSTGSIAISLPRMSFGGYRSIISLTASVLGMYVLSVAMKPSRRLVLFVNRLIPRTRQLKKKTSRYLKRRRIEQRRRIDPA</sequence>
<reference evidence="4 5" key="1">
    <citation type="submission" date="2024-10" db="EMBL/GenBank/DDBJ databases">
        <title>Updated reference genomes for cyclostephanoid diatoms.</title>
        <authorList>
            <person name="Roberts W.R."/>
            <person name="Alverson A.J."/>
        </authorList>
    </citation>
    <scope>NUCLEOTIDE SEQUENCE [LARGE SCALE GENOMIC DNA]</scope>
    <source>
        <strain evidence="4 5">AJA276-08</strain>
    </source>
</reference>
<feature type="transmembrane region" description="Helical" evidence="2">
    <location>
        <begin position="532"/>
        <end position="549"/>
    </location>
</feature>
<dbReference type="Proteomes" id="UP001530315">
    <property type="component" value="Unassembled WGS sequence"/>
</dbReference>
<feature type="signal peptide" evidence="3">
    <location>
        <begin position="1"/>
        <end position="20"/>
    </location>
</feature>
<evidence type="ECO:0000256" key="3">
    <source>
        <dbReference type="SAM" id="SignalP"/>
    </source>
</evidence>
<keyword evidence="5" id="KW-1185">Reference proteome</keyword>
<gene>
    <name evidence="4" type="ORF">ACHAW5_004846</name>
</gene>
<feature type="transmembrane region" description="Helical" evidence="2">
    <location>
        <begin position="299"/>
        <end position="322"/>
    </location>
</feature>
<protein>
    <submittedName>
        <fullName evidence="4">Uncharacterized protein</fullName>
    </submittedName>
</protein>
<organism evidence="4 5">
    <name type="scientific">Stephanodiscus triporus</name>
    <dbReference type="NCBI Taxonomy" id="2934178"/>
    <lineage>
        <taxon>Eukaryota</taxon>
        <taxon>Sar</taxon>
        <taxon>Stramenopiles</taxon>
        <taxon>Ochrophyta</taxon>
        <taxon>Bacillariophyta</taxon>
        <taxon>Coscinodiscophyceae</taxon>
        <taxon>Thalassiosirophycidae</taxon>
        <taxon>Stephanodiscales</taxon>
        <taxon>Stephanodiscaceae</taxon>
        <taxon>Stephanodiscus</taxon>
    </lineage>
</organism>
<feature type="compositionally biased region" description="Basic residues" evidence="1">
    <location>
        <begin position="46"/>
        <end position="55"/>
    </location>
</feature>
<accession>A0ABD3MLG6</accession>
<feature type="compositionally biased region" description="Basic and acidic residues" evidence="1">
    <location>
        <begin position="36"/>
        <end position="45"/>
    </location>
</feature>
<evidence type="ECO:0000313" key="5">
    <source>
        <dbReference type="Proteomes" id="UP001530315"/>
    </source>
</evidence>
<feature type="transmembrane region" description="Helical" evidence="2">
    <location>
        <begin position="492"/>
        <end position="512"/>
    </location>
</feature>
<dbReference type="EMBL" id="JALLAZ020001795">
    <property type="protein sequence ID" value="KAL3763694.1"/>
    <property type="molecule type" value="Genomic_DNA"/>
</dbReference>
<comment type="caution">
    <text evidence="4">The sequence shown here is derived from an EMBL/GenBank/DDBJ whole genome shotgun (WGS) entry which is preliminary data.</text>
</comment>